<evidence type="ECO:0000313" key="9">
    <source>
        <dbReference type="EMBL" id="CAF0959836.1"/>
    </source>
</evidence>
<dbReference type="GO" id="GO:0004691">
    <property type="term" value="F:cAMP-dependent protein kinase activity"/>
    <property type="evidence" value="ECO:0007669"/>
    <property type="project" value="TreeGrafter"/>
</dbReference>
<dbReference type="InterPro" id="IPR011009">
    <property type="entry name" value="Kinase-like_dom_sf"/>
</dbReference>
<feature type="domain" description="AGC-kinase C-terminal" evidence="7">
    <location>
        <begin position="106"/>
        <end position="158"/>
    </location>
</feature>
<dbReference type="Gene3D" id="1.10.510.10">
    <property type="entry name" value="Transferase(Phosphotransferase) domain 1"/>
    <property type="match status" value="2"/>
</dbReference>
<dbReference type="EMBL" id="CAJNOQ010000984">
    <property type="protein sequence ID" value="CAF0857400.1"/>
    <property type="molecule type" value="Genomic_DNA"/>
</dbReference>
<dbReference type="Proteomes" id="UP000682733">
    <property type="component" value="Unassembled WGS sequence"/>
</dbReference>
<evidence type="ECO:0000313" key="8">
    <source>
        <dbReference type="EMBL" id="CAF0857400.1"/>
    </source>
</evidence>
<evidence type="ECO:0000256" key="1">
    <source>
        <dbReference type="ARBA" id="ARBA00022527"/>
    </source>
</evidence>
<accession>A0A813WYQ4</accession>
<dbReference type="PANTHER" id="PTHR24353">
    <property type="entry name" value="CYCLIC NUCLEOTIDE-DEPENDENT PROTEIN KINASE"/>
    <property type="match status" value="1"/>
</dbReference>
<dbReference type="Proteomes" id="UP000663829">
    <property type="component" value="Unassembled WGS sequence"/>
</dbReference>
<evidence type="ECO:0000256" key="4">
    <source>
        <dbReference type="ARBA" id="ARBA00022777"/>
    </source>
</evidence>
<evidence type="ECO:0000313" key="11">
    <source>
        <dbReference type="EMBL" id="CAF3732675.1"/>
    </source>
</evidence>
<dbReference type="EMBL" id="CAJNOK010005086">
    <property type="protein sequence ID" value="CAF0959836.1"/>
    <property type="molecule type" value="Genomic_DNA"/>
</dbReference>
<dbReference type="OrthoDB" id="63267at2759"/>
<dbReference type="PROSITE" id="PS50011">
    <property type="entry name" value="PROTEIN_KINASE_DOM"/>
    <property type="match status" value="1"/>
</dbReference>
<dbReference type="SUPFAM" id="SSF56112">
    <property type="entry name" value="Protein kinase-like (PK-like)"/>
    <property type="match status" value="1"/>
</dbReference>
<dbReference type="AlphaFoldDB" id="A0A813WYQ4"/>
<evidence type="ECO:0000313" key="10">
    <source>
        <dbReference type="EMBL" id="CAF3645103.1"/>
    </source>
</evidence>
<evidence type="ECO:0000256" key="2">
    <source>
        <dbReference type="ARBA" id="ARBA00022679"/>
    </source>
</evidence>
<dbReference type="PANTHER" id="PTHR24353:SF152">
    <property type="entry name" value="UT01108P-RELATED"/>
    <property type="match status" value="1"/>
</dbReference>
<keyword evidence="1" id="KW-0723">Serine/threonine-protein kinase</keyword>
<dbReference type="EMBL" id="CAJOBA010005091">
    <property type="protein sequence ID" value="CAF3732675.1"/>
    <property type="molecule type" value="Genomic_DNA"/>
</dbReference>
<evidence type="ECO:0000256" key="5">
    <source>
        <dbReference type="ARBA" id="ARBA00022840"/>
    </source>
</evidence>
<dbReference type="PROSITE" id="PS51285">
    <property type="entry name" value="AGC_KINASE_CTER"/>
    <property type="match status" value="1"/>
</dbReference>
<dbReference type="GO" id="GO:0005952">
    <property type="term" value="C:cAMP-dependent protein kinase complex"/>
    <property type="evidence" value="ECO:0007669"/>
    <property type="project" value="TreeGrafter"/>
</dbReference>
<dbReference type="EMBL" id="CAJOBC010000984">
    <property type="protein sequence ID" value="CAF3645103.1"/>
    <property type="molecule type" value="Genomic_DNA"/>
</dbReference>
<protein>
    <submittedName>
        <fullName evidence="8">Uncharacterized protein</fullName>
    </submittedName>
</protein>
<dbReference type="GO" id="GO:0005634">
    <property type="term" value="C:nucleus"/>
    <property type="evidence" value="ECO:0007669"/>
    <property type="project" value="TreeGrafter"/>
</dbReference>
<keyword evidence="2" id="KW-0808">Transferase</keyword>
<proteinExistence type="predicted"/>
<dbReference type="Proteomes" id="UP000681722">
    <property type="component" value="Unassembled WGS sequence"/>
</dbReference>
<dbReference type="GO" id="GO:0005829">
    <property type="term" value="C:cytosol"/>
    <property type="evidence" value="ECO:0007669"/>
    <property type="project" value="TreeGrafter"/>
</dbReference>
<organism evidence="8 12">
    <name type="scientific">Didymodactylos carnosus</name>
    <dbReference type="NCBI Taxonomy" id="1234261"/>
    <lineage>
        <taxon>Eukaryota</taxon>
        <taxon>Metazoa</taxon>
        <taxon>Spiralia</taxon>
        <taxon>Gnathifera</taxon>
        <taxon>Rotifera</taxon>
        <taxon>Eurotatoria</taxon>
        <taxon>Bdelloidea</taxon>
        <taxon>Philodinida</taxon>
        <taxon>Philodinidae</taxon>
        <taxon>Didymodactylos</taxon>
    </lineage>
</organism>
<dbReference type="InterPro" id="IPR000961">
    <property type="entry name" value="AGC-kinase_C"/>
</dbReference>
<keyword evidence="5" id="KW-0067">ATP-binding</keyword>
<dbReference type="Pfam" id="PF00069">
    <property type="entry name" value="Pkinase"/>
    <property type="match status" value="1"/>
</dbReference>
<evidence type="ECO:0000259" key="7">
    <source>
        <dbReference type="PROSITE" id="PS51285"/>
    </source>
</evidence>
<keyword evidence="4" id="KW-0418">Kinase</keyword>
<reference evidence="8" key="1">
    <citation type="submission" date="2021-02" db="EMBL/GenBank/DDBJ databases">
        <authorList>
            <person name="Nowell W R."/>
        </authorList>
    </citation>
    <scope>NUCLEOTIDE SEQUENCE</scope>
</reference>
<sequence length="158" mass="18871">MLFGTTGYTKLTDFGFAKIVSSRIYTLCGTAQYLVPEILSQKGYGKGVDWWTDAWCFHLQREYKFSKYFSDYCRDLIRHLLQSDTSRRFGCLSNGTSDIKSHKWFKNMNWIALYHKNIRPEYVPQILERHELEFFENKTELNIQKSPTMLFPEEFEDF</sequence>
<comment type="caution">
    <text evidence="8">The sequence shown here is derived from an EMBL/GenBank/DDBJ whole genome shotgun (WGS) entry which is preliminary data.</text>
</comment>
<evidence type="ECO:0000256" key="3">
    <source>
        <dbReference type="ARBA" id="ARBA00022741"/>
    </source>
</evidence>
<keyword evidence="3" id="KW-0547">Nucleotide-binding</keyword>
<feature type="domain" description="Protein kinase" evidence="6">
    <location>
        <begin position="1"/>
        <end position="158"/>
    </location>
</feature>
<dbReference type="Gene3D" id="3.30.200.20">
    <property type="entry name" value="Phosphorylase Kinase, domain 1"/>
    <property type="match status" value="1"/>
</dbReference>
<evidence type="ECO:0000313" key="12">
    <source>
        <dbReference type="Proteomes" id="UP000663829"/>
    </source>
</evidence>
<name>A0A813WYQ4_9BILA</name>
<keyword evidence="12" id="KW-1185">Reference proteome</keyword>
<evidence type="ECO:0000259" key="6">
    <source>
        <dbReference type="PROSITE" id="PS50011"/>
    </source>
</evidence>
<dbReference type="InterPro" id="IPR000719">
    <property type="entry name" value="Prot_kinase_dom"/>
</dbReference>
<dbReference type="Proteomes" id="UP000677228">
    <property type="component" value="Unassembled WGS sequence"/>
</dbReference>
<gene>
    <name evidence="8" type="ORF">GPM918_LOCUS6402</name>
    <name evidence="9" type="ORF">OVA965_LOCUS12576</name>
    <name evidence="10" type="ORF">SRO942_LOCUS6402</name>
    <name evidence="11" type="ORF">TMI583_LOCUS12580</name>
</gene>
<dbReference type="GO" id="GO:0005524">
    <property type="term" value="F:ATP binding"/>
    <property type="evidence" value="ECO:0007669"/>
    <property type="project" value="UniProtKB-KW"/>
</dbReference>